<dbReference type="PANTHER" id="PTHR31377:SF2">
    <property type="entry name" value="AGMATINE DEIMINASE"/>
    <property type="match status" value="1"/>
</dbReference>
<organism evidence="3 4">
    <name type="scientific">Ensete ventricosum</name>
    <name type="common">Abyssinian banana</name>
    <name type="synonym">Musa ensete</name>
    <dbReference type="NCBI Taxonomy" id="4639"/>
    <lineage>
        <taxon>Eukaryota</taxon>
        <taxon>Viridiplantae</taxon>
        <taxon>Streptophyta</taxon>
        <taxon>Embryophyta</taxon>
        <taxon>Tracheophyta</taxon>
        <taxon>Spermatophyta</taxon>
        <taxon>Magnoliopsida</taxon>
        <taxon>Liliopsida</taxon>
        <taxon>Zingiberales</taxon>
        <taxon>Musaceae</taxon>
        <taxon>Ensete</taxon>
    </lineage>
</organism>
<keyword evidence="1" id="KW-0378">Hydrolase</keyword>
<keyword evidence="4" id="KW-1185">Reference proteome</keyword>
<dbReference type="GO" id="GO:0009446">
    <property type="term" value="P:putrescine biosynthetic process"/>
    <property type="evidence" value="ECO:0007669"/>
    <property type="project" value="InterPro"/>
</dbReference>
<dbReference type="Proteomes" id="UP001222027">
    <property type="component" value="Unassembled WGS sequence"/>
</dbReference>
<dbReference type="GO" id="GO:0004668">
    <property type="term" value="F:protein-arginine deiminase activity"/>
    <property type="evidence" value="ECO:0007669"/>
    <property type="project" value="InterPro"/>
</dbReference>
<dbReference type="Gene3D" id="3.75.10.10">
    <property type="entry name" value="L-arginine/glycine Amidinotransferase, Chain A"/>
    <property type="match status" value="1"/>
</dbReference>
<sequence length="108" mass="12089">MSKCFEEKPALLGFHLLAEWEPHRQCWMGWPERLDNWRKGAFPSQSTFVKVATAISTFEPLTMCVSSGQHMIGFMRIVTSCIKIFVDRKPSSGDQGHQVADSGVGETA</sequence>
<name>A0AAV8R3Z2_ENSVE</name>
<dbReference type="PANTHER" id="PTHR31377">
    <property type="entry name" value="AGMATINE DEIMINASE-RELATED"/>
    <property type="match status" value="1"/>
</dbReference>
<protein>
    <submittedName>
        <fullName evidence="3">Uncharacterized protein</fullName>
    </submittedName>
</protein>
<proteinExistence type="predicted"/>
<evidence type="ECO:0000256" key="1">
    <source>
        <dbReference type="ARBA" id="ARBA00022801"/>
    </source>
</evidence>
<dbReference type="SUPFAM" id="SSF55909">
    <property type="entry name" value="Pentein"/>
    <property type="match status" value="1"/>
</dbReference>
<accession>A0AAV8R3Z2</accession>
<dbReference type="AlphaFoldDB" id="A0AAV8R3Z2"/>
<dbReference type="GO" id="GO:0047632">
    <property type="term" value="F:agmatine deiminase activity"/>
    <property type="evidence" value="ECO:0007669"/>
    <property type="project" value="TreeGrafter"/>
</dbReference>
<dbReference type="EMBL" id="JAQQAF010000004">
    <property type="protein sequence ID" value="KAJ8491102.1"/>
    <property type="molecule type" value="Genomic_DNA"/>
</dbReference>
<evidence type="ECO:0000256" key="2">
    <source>
        <dbReference type="SAM" id="MobiDB-lite"/>
    </source>
</evidence>
<dbReference type="Pfam" id="PF04371">
    <property type="entry name" value="PAD_porph"/>
    <property type="match status" value="1"/>
</dbReference>
<dbReference type="InterPro" id="IPR007466">
    <property type="entry name" value="Peptidyl-Arg-deiminase_porph"/>
</dbReference>
<feature type="region of interest" description="Disordered" evidence="2">
    <location>
        <begin position="89"/>
        <end position="108"/>
    </location>
</feature>
<evidence type="ECO:0000313" key="4">
    <source>
        <dbReference type="Proteomes" id="UP001222027"/>
    </source>
</evidence>
<gene>
    <name evidence="3" type="ORF">OPV22_012823</name>
</gene>
<reference evidence="3 4" key="1">
    <citation type="submission" date="2022-12" db="EMBL/GenBank/DDBJ databases">
        <title>Chromosome-scale assembly of the Ensete ventricosum genome.</title>
        <authorList>
            <person name="Dussert Y."/>
            <person name="Stocks J."/>
            <person name="Wendawek A."/>
            <person name="Woldeyes F."/>
            <person name="Nichols R.A."/>
            <person name="Borrell J.S."/>
        </authorList>
    </citation>
    <scope>NUCLEOTIDE SEQUENCE [LARGE SCALE GENOMIC DNA]</scope>
    <source>
        <strain evidence="4">cv. Maze</strain>
        <tissue evidence="3">Seeds</tissue>
    </source>
</reference>
<evidence type="ECO:0000313" key="3">
    <source>
        <dbReference type="EMBL" id="KAJ8491102.1"/>
    </source>
</evidence>
<comment type="caution">
    <text evidence="3">The sequence shown here is derived from an EMBL/GenBank/DDBJ whole genome shotgun (WGS) entry which is preliminary data.</text>
</comment>